<feature type="coiled-coil region" evidence="2">
    <location>
        <begin position="64"/>
        <end position="95"/>
    </location>
</feature>
<dbReference type="InterPro" id="IPR050496">
    <property type="entry name" value="SNF2_RAD54_helicase_repair"/>
</dbReference>
<feature type="domain" description="Helicase C-terminal" evidence="3">
    <location>
        <begin position="74"/>
        <end position="132"/>
    </location>
</feature>
<evidence type="ECO:0000313" key="6">
    <source>
        <dbReference type="Proteomes" id="UP001054902"/>
    </source>
</evidence>
<dbReference type="EMBL" id="BLLK01000047">
    <property type="protein sequence ID" value="GFH54017.1"/>
    <property type="molecule type" value="Genomic_DNA"/>
</dbReference>
<sequence>MPMKPIVDGAFVLRKNKDDPSKIDLIATKQNLSGDQYHWKTFKAAMELKEIKGELFIRYVKGMKAKIKKNMKKAVKKEEEERKKSVENIQKLVDAFNNDSSYFAMLCTTKTGGVGLNLTGANRIVLYDLNTEKKMLDPEAVKTNSRGREKTMLRELFEEPNDYGDIIPNPVSWRAKAMQCEGVGEDWVSILQAKVSSLVTDEKMTGAVEKFE</sequence>
<keyword evidence="1" id="KW-0378">Hydrolase</keyword>
<evidence type="ECO:0000313" key="4">
    <source>
        <dbReference type="EMBL" id="GFH54016.1"/>
    </source>
</evidence>
<keyword evidence="2" id="KW-0175">Coiled coil</keyword>
<name>A0AAD3H805_9STRA</name>
<evidence type="ECO:0000256" key="1">
    <source>
        <dbReference type="ARBA" id="ARBA00022801"/>
    </source>
</evidence>
<accession>A0AAD3H805</accession>
<comment type="caution">
    <text evidence="5">The sequence shown here is derived from an EMBL/GenBank/DDBJ whole genome shotgun (WGS) entry which is preliminary data.</text>
</comment>
<gene>
    <name evidence="4" type="ORF">CTEN210_10492</name>
    <name evidence="5" type="ORF">CTEN210_10493</name>
</gene>
<dbReference type="EMBL" id="BLLK01000047">
    <property type="protein sequence ID" value="GFH54016.1"/>
    <property type="molecule type" value="Genomic_DNA"/>
</dbReference>
<protein>
    <submittedName>
        <fullName evidence="5">Glutamine-hydrolyzing asparagine synthase</fullName>
    </submittedName>
</protein>
<reference evidence="5 6" key="2">
    <citation type="journal article" date="2021" name="Sci. Rep.">
        <title>The genome of the diatom Chaetoceros tenuissimus carries an ancient integrated fragment of an extant virus.</title>
        <authorList>
            <person name="Hongo Y."/>
            <person name="Kimura K."/>
            <person name="Takaki Y."/>
            <person name="Yoshida Y."/>
            <person name="Baba S."/>
            <person name="Kobayashi G."/>
            <person name="Nagasaki K."/>
            <person name="Hano T."/>
            <person name="Tomaru Y."/>
        </authorList>
    </citation>
    <scope>NUCLEOTIDE SEQUENCE [LARGE SCALE GENOMIC DNA]</scope>
    <source>
        <strain evidence="5 6">NIES-3715</strain>
    </source>
</reference>
<dbReference type="Proteomes" id="UP001054902">
    <property type="component" value="Unassembled WGS sequence"/>
</dbReference>
<dbReference type="SUPFAM" id="SSF52540">
    <property type="entry name" value="P-loop containing nucleoside triphosphate hydrolases"/>
    <property type="match status" value="1"/>
</dbReference>
<evidence type="ECO:0000313" key="5">
    <source>
        <dbReference type="EMBL" id="GFH54017.1"/>
    </source>
</evidence>
<dbReference type="CDD" id="cd18793">
    <property type="entry name" value="SF2_C_SNF"/>
    <property type="match status" value="1"/>
</dbReference>
<organism evidence="5 6">
    <name type="scientific">Chaetoceros tenuissimus</name>
    <dbReference type="NCBI Taxonomy" id="426638"/>
    <lineage>
        <taxon>Eukaryota</taxon>
        <taxon>Sar</taxon>
        <taxon>Stramenopiles</taxon>
        <taxon>Ochrophyta</taxon>
        <taxon>Bacillariophyta</taxon>
        <taxon>Coscinodiscophyceae</taxon>
        <taxon>Chaetocerotophycidae</taxon>
        <taxon>Chaetocerotales</taxon>
        <taxon>Chaetocerotaceae</taxon>
        <taxon>Chaetoceros</taxon>
    </lineage>
</organism>
<dbReference type="AlphaFoldDB" id="A0AAD3H805"/>
<dbReference type="InterPro" id="IPR001650">
    <property type="entry name" value="Helicase_C-like"/>
</dbReference>
<evidence type="ECO:0000256" key="2">
    <source>
        <dbReference type="SAM" id="Coils"/>
    </source>
</evidence>
<reference evidence="5" key="1">
    <citation type="submission" date="2020-02" db="EMBL/GenBank/DDBJ databases">
        <authorList>
            <person name="Hongo Y."/>
            <person name="Kimura K."/>
            <person name="Takaki Y."/>
            <person name="Tomaru Y."/>
        </authorList>
    </citation>
    <scope>NUCLEOTIDE SEQUENCE</scope>
    <source>
        <strain evidence="5">NIES-3715</strain>
    </source>
</reference>
<dbReference type="PANTHER" id="PTHR45629">
    <property type="entry name" value="SNF2/RAD54 FAMILY MEMBER"/>
    <property type="match status" value="1"/>
</dbReference>
<dbReference type="Pfam" id="PF00271">
    <property type="entry name" value="Helicase_C"/>
    <property type="match status" value="1"/>
</dbReference>
<dbReference type="Gene3D" id="3.40.50.300">
    <property type="entry name" value="P-loop containing nucleotide triphosphate hydrolases"/>
    <property type="match status" value="1"/>
</dbReference>
<keyword evidence="6" id="KW-1185">Reference proteome</keyword>
<dbReference type="GO" id="GO:0016787">
    <property type="term" value="F:hydrolase activity"/>
    <property type="evidence" value="ECO:0007669"/>
    <property type="project" value="UniProtKB-KW"/>
</dbReference>
<proteinExistence type="predicted"/>
<evidence type="ECO:0000259" key="3">
    <source>
        <dbReference type="Pfam" id="PF00271"/>
    </source>
</evidence>
<dbReference type="InterPro" id="IPR027417">
    <property type="entry name" value="P-loop_NTPase"/>
</dbReference>
<dbReference type="PANTHER" id="PTHR45629:SF7">
    <property type="entry name" value="DNA EXCISION REPAIR PROTEIN ERCC-6-RELATED"/>
    <property type="match status" value="1"/>
</dbReference>
<dbReference type="InterPro" id="IPR049730">
    <property type="entry name" value="SNF2/RAD54-like_C"/>
</dbReference>